<dbReference type="PROSITE" id="PS51352">
    <property type="entry name" value="THIOREDOXIN_2"/>
    <property type="match status" value="1"/>
</dbReference>
<dbReference type="InterPro" id="IPR017937">
    <property type="entry name" value="Thioredoxin_CS"/>
</dbReference>
<dbReference type="Pfam" id="PF00085">
    <property type="entry name" value="Thioredoxin"/>
    <property type="match status" value="1"/>
</dbReference>
<dbReference type="SUPFAM" id="SSF52833">
    <property type="entry name" value="Thioredoxin-like"/>
    <property type="match status" value="1"/>
</dbReference>
<feature type="site" description="Deprotonates C-terminal active site Cys" evidence="8">
    <location>
        <position position="26"/>
    </location>
</feature>
<comment type="caution">
    <text evidence="11">The sequence shown here is derived from an EMBL/GenBank/DDBJ whole genome shotgun (WGS) entry which is preliminary data.</text>
</comment>
<keyword evidence="5 9" id="KW-0676">Redox-active center</keyword>
<evidence type="ECO:0000256" key="3">
    <source>
        <dbReference type="ARBA" id="ARBA00022982"/>
    </source>
</evidence>
<dbReference type="PROSITE" id="PS00194">
    <property type="entry name" value="THIOREDOXIN_1"/>
    <property type="match status" value="1"/>
</dbReference>
<feature type="active site" description="Nucleophile" evidence="8">
    <location>
        <position position="32"/>
    </location>
</feature>
<keyword evidence="3" id="KW-0249">Electron transport</keyword>
<organism evidence="11 12">
    <name type="scientific">Hypnocyclicus thermotrophus</name>
    <dbReference type="NCBI Taxonomy" id="1627895"/>
    <lineage>
        <taxon>Bacteria</taxon>
        <taxon>Fusobacteriati</taxon>
        <taxon>Fusobacteriota</taxon>
        <taxon>Fusobacteriia</taxon>
        <taxon>Fusobacteriales</taxon>
        <taxon>Fusobacteriaceae</taxon>
        <taxon>Hypnocyclicus</taxon>
    </lineage>
</organism>
<dbReference type="AlphaFoldDB" id="A0AA46DZW9"/>
<evidence type="ECO:0000256" key="5">
    <source>
        <dbReference type="ARBA" id="ARBA00023284"/>
    </source>
</evidence>
<dbReference type="PANTHER" id="PTHR45663">
    <property type="entry name" value="GEO12009P1"/>
    <property type="match status" value="1"/>
</dbReference>
<dbReference type="PRINTS" id="PR00421">
    <property type="entry name" value="THIOREDOXIN"/>
</dbReference>
<feature type="disulfide bond" description="Redox-active" evidence="9">
    <location>
        <begin position="32"/>
        <end position="35"/>
    </location>
</feature>
<gene>
    <name evidence="11" type="ORF">EV215_0430</name>
</gene>
<dbReference type="FunFam" id="3.40.30.10:FF:000001">
    <property type="entry name" value="Thioredoxin"/>
    <property type="match status" value="1"/>
</dbReference>
<reference evidence="11 12" key="1">
    <citation type="submission" date="2019-03" db="EMBL/GenBank/DDBJ databases">
        <title>Genomic Encyclopedia of Type Strains, Phase IV (KMG-IV): sequencing the most valuable type-strain genomes for metagenomic binning, comparative biology and taxonomic classification.</title>
        <authorList>
            <person name="Goeker M."/>
        </authorList>
    </citation>
    <scope>NUCLEOTIDE SEQUENCE [LARGE SCALE GENOMIC DNA]</scope>
    <source>
        <strain evidence="11 12">DSM 100055</strain>
    </source>
</reference>
<dbReference type="InterPro" id="IPR005746">
    <property type="entry name" value="Thioredoxin"/>
</dbReference>
<dbReference type="EMBL" id="SOBG01000002">
    <property type="protein sequence ID" value="TDT71746.1"/>
    <property type="molecule type" value="Genomic_DNA"/>
</dbReference>
<dbReference type="RefSeq" id="WP_134112343.1">
    <property type="nucleotide sequence ID" value="NZ_SOBG01000002.1"/>
</dbReference>
<evidence type="ECO:0000256" key="2">
    <source>
        <dbReference type="ARBA" id="ARBA00022448"/>
    </source>
</evidence>
<feature type="site" description="Contributes to redox potential value" evidence="8">
    <location>
        <position position="33"/>
    </location>
</feature>
<protein>
    <recommendedName>
        <fullName evidence="6 7">Thioredoxin</fullName>
    </recommendedName>
</protein>
<feature type="domain" description="Thioredoxin" evidence="10">
    <location>
        <begin position="1"/>
        <end position="106"/>
    </location>
</feature>
<dbReference type="InterPro" id="IPR036249">
    <property type="entry name" value="Thioredoxin-like_sf"/>
</dbReference>
<evidence type="ECO:0000256" key="9">
    <source>
        <dbReference type="PIRSR" id="PIRSR000077-4"/>
    </source>
</evidence>
<dbReference type="Gene3D" id="3.40.30.10">
    <property type="entry name" value="Glutaredoxin"/>
    <property type="match status" value="1"/>
</dbReference>
<evidence type="ECO:0000256" key="1">
    <source>
        <dbReference type="ARBA" id="ARBA00008987"/>
    </source>
</evidence>
<evidence type="ECO:0000256" key="6">
    <source>
        <dbReference type="NCBIfam" id="TIGR01068"/>
    </source>
</evidence>
<dbReference type="InterPro" id="IPR013766">
    <property type="entry name" value="Thioredoxin_domain"/>
</dbReference>
<dbReference type="GO" id="GO:0005737">
    <property type="term" value="C:cytoplasm"/>
    <property type="evidence" value="ECO:0007669"/>
    <property type="project" value="TreeGrafter"/>
</dbReference>
<evidence type="ECO:0000259" key="10">
    <source>
        <dbReference type="PROSITE" id="PS51352"/>
    </source>
</evidence>
<evidence type="ECO:0000313" key="11">
    <source>
        <dbReference type="EMBL" id="TDT71746.1"/>
    </source>
</evidence>
<dbReference type="CDD" id="cd02947">
    <property type="entry name" value="TRX_family"/>
    <property type="match status" value="1"/>
</dbReference>
<feature type="active site" description="Nucleophile" evidence="8">
    <location>
        <position position="35"/>
    </location>
</feature>
<dbReference type="Proteomes" id="UP000294678">
    <property type="component" value="Unassembled WGS sequence"/>
</dbReference>
<feature type="site" description="Contributes to redox potential value" evidence="8">
    <location>
        <position position="34"/>
    </location>
</feature>
<accession>A0AA46DZW9</accession>
<keyword evidence="12" id="KW-1185">Reference proteome</keyword>
<evidence type="ECO:0000256" key="7">
    <source>
        <dbReference type="PIRNR" id="PIRNR000077"/>
    </source>
</evidence>
<sequence length="106" mass="11908">MSKVLHLNENNFKAEVLEANGVVLVDFWAAWCGPCKMLGPIIEQLSEEMPNVKFAKVNVDEVESLAARYGIRSIPTMYIFKNGEIVDKLIGLLPKEALKNKLAQYL</sequence>
<evidence type="ECO:0000313" key="12">
    <source>
        <dbReference type="Proteomes" id="UP000294678"/>
    </source>
</evidence>
<dbReference type="PIRSF" id="PIRSF000077">
    <property type="entry name" value="Thioredoxin"/>
    <property type="match status" value="1"/>
</dbReference>
<keyword evidence="4 9" id="KW-1015">Disulfide bond</keyword>
<name>A0AA46DZW9_9FUSO</name>
<comment type="similarity">
    <text evidence="1 7">Belongs to the thioredoxin family.</text>
</comment>
<evidence type="ECO:0000256" key="8">
    <source>
        <dbReference type="PIRSR" id="PIRSR000077-1"/>
    </source>
</evidence>
<dbReference type="GO" id="GO:0015035">
    <property type="term" value="F:protein-disulfide reductase activity"/>
    <property type="evidence" value="ECO:0007669"/>
    <property type="project" value="UniProtKB-UniRule"/>
</dbReference>
<dbReference type="NCBIfam" id="TIGR01068">
    <property type="entry name" value="thioredoxin"/>
    <property type="match status" value="1"/>
</dbReference>
<keyword evidence="2" id="KW-0813">Transport</keyword>
<proteinExistence type="inferred from homology"/>
<dbReference type="PANTHER" id="PTHR45663:SF11">
    <property type="entry name" value="GEO12009P1"/>
    <property type="match status" value="1"/>
</dbReference>
<evidence type="ECO:0000256" key="4">
    <source>
        <dbReference type="ARBA" id="ARBA00023157"/>
    </source>
</evidence>